<feature type="compositionally biased region" description="Low complexity" evidence="1">
    <location>
        <begin position="76"/>
        <end position="87"/>
    </location>
</feature>
<dbReference type="AlphaFoldDB" id="A0A5M9NNS8"/>
<evidence type="ECO:0000313" key="3">
    <source>
        <dbReference type="Proteomes" id="UP000322521"/>
    </source>
</evidence>
<dbReference type="RefSeq" id="WP_086713505.1">
    <property type="nucleotide sequence ID" value="NZ_AP025492.1"/>
</dbReference>
<accession>A0A5M9NNS8</accession>
<keyword evidence="3" id="KW-1185">Reference proteome</keyword>
<gene>
    <name evidence="2" type="ORF">F4W18_15310</name>
</gene>
<comment type="caution">
    <text evidence="2">The sequence shown here is derived from an EMBL/GenBank/DDBJ whole genome shotgun (WGS) entry which is preliminary data.</text>
</comment>
<proteinExistence type="predicted"/>
<name>A0A5M9NNS8_9VIBR</name>
<evidence type="ECO:0000313" key="2">
    <source>
        <dbReference type="EMBL" id="KAA8672326.1"/>
    </source>
</evidence>
<dbReference type="Proteomes" id="UP000322521">
    <property type="component" value="Unassembled WGS sequence"/>
</dbReference>
<dbReference type="EMBL" id="VXJS01000009">
    <property type="protein sequence ID" value="KAA8672326.1"/>
    <property type="molecule type" value="Genomic_DNA"/>
</dbReference>
<protein>
    <recommendedName>
        <fullName evidence="4">Hsp70 family protein</fullName>
    </recommendedName>
</protein>
<dbReference type="InterPro" id="IPR043129">
    <property type="entry name" value="ATPase_NBD"/>
</dbReference>
<feature type="region of interest" description="Disordered" evidence="1">
    <location>
        <begin position="49"/>
        <end position="102"/>
    </location>
</feature>
<dbReference type="Gene3D" id="3.30.420.40">
    <property type="match status" value="1"/>
</dbReference>
<evidence type="ECO:0008006" key="4">
    <source>
        <dbReference type="Google" id="ProtNLM"/>
    </source>
</evidence>
<sequence>MTNNLESQILLQNLLERFKPANDGGYVLPGELTERELRALTHALEHLKQTAELPQDTSENTKSIDIPIEKREETATTEPAAPELAPESDTKIGNPESAPEETKHSINFTPVNMNSMSLPLPKNNVRVCLDFGTAMSKATLISEESDDDSIEDIEVISLGIPGDQEEISENMLVSSVFIDDVGKIWFGQAAVHMSHIQPPEAHRQRLDNIKRYLSEEGLSTKVGQQFNPTGSDITYEDMVLAYLSYFTWTMNQATALRGIEKNVLRRFAMPCFDRMKHVQVVNKLKQLLGEAQVLADTFDSQFASGIVLTDFLNAIQQIRKKNLKFNFIREDITEPLGVAGSLISWEENVNSLVMVIDIGAGTSDFSLYRMKYDEKSKKSAALEIKDSNRGITEAGNHLDKLLQGVILSKANIRRDNPIYLNTFGALNLHLRDYKEALFRDSFISATLFNGDVVEITLDEFMALPQVRSFSNSLKDCMQEILNNISPSFVHAAPNNALAVALTGGGAQLPMVKVLANGTISAHGKTLNLVQTQEFPRWLAAEYPELEQDYSRIAVSLGGARKNILQASGPASITCDPVGEYALETY</sequence>
<dbReference type="SUPFAM" id="SSF53067">
    <property type="entry name" value="Actin-like ATPase domain"/>
    <property type="match status" value="1"/>
</dbReference>
<evidence type="ECO:0000256" key="1">
    <source>
        <dbReference type="SAM" id="MobiDB-lite"/>
    </source>
</evidence>
<reference evidence="2 3" key="1">
    <citation type="submission" date="2019-09" db="EMBL/GenBank/DDBJ databases">
        <title>Draft genome sequence of various Type strains from the CCUG.</title>
        <authorList>
            <person name="Pineiro-Iglesias B."/>
            <person name="Tunovic T."/>
            <person name="Unosson C."/>
            <person name="Inganas E."/>
            <person name="Ohlen M."/>
            <person name="Cardew S."/>
            <person name="Jensie-Markopoulos S."/>
            <person name="Salva-Serra F."/>
            <person name="Jaen-Luchoro D."/>
            <person name="Karlsson R."/>
            <person name="Svensson-Stadler L."/>
            <person name="Chun J."/>
            <person name="Moore E."/>
        </authorList>
    </citation>
    <scope>NUCLEOTIDE SEQUENCE [LARGE SCALE GENOMIC DNA]</scope>
    <source>
        <strain evidence="2 3">CCUG 56969T</strain>
    </source>
</reference>
<dbReference type="OrthoDB" id="580874at2"/>
<organism evidence="2 3">
    <name type="scientific">Vibrio gigantis</name>
    <dbReference type="NCBI Taxonomy" id="296199"/>
    <lineage>
        <taxon>Bacteria</taxon>
        <taxon>Pseudomonadati</taxon>
        <taxon>Pseudomonadota</taxon>
        <taxon>Gammaproteobacteria</taxon>
        <taxon>Vibrionales</taxon>
        <taxon>Vibrionaceae</taxon>
        <taxon>Vibrio</taxon>
    </lineage>
</organism>